<accession>A0A833Y742</accession>
<name>A0A833Y742_JUGRE</name>
<reference evidence="2" key="1">
    <citation type="submission" date="2015-10" db="EMBL/GenBank/DDBJ databases">
        <authorList>
            <person name="Martinez-Garcia P.J."/>
            <person name="Crepeau M.W."/>
            <person name="Puiu D."/>
            <person name="Gonzalez-Ibeas D."/>
            <person name="Whalen J."/>
            <person name="Stevens K."/>
            <person name="Paul R."/>
            <person name="Butterfield T."/>
            <person name="Britton M."/>
            <person name="Reagan R."/>
            <person name="Chakraborty S."/>
            <person name="Walawage S.L."/>
            <person name="Vasquez-Gross H.A."/>
            <person name="Cardeno C."/>
            <person name="Famula R."/>
            <person name="Pratt K."/>
            <person name="Kuruganti S."/>
            <person name="Aradhya M.K."/>
            <person name="Leslie C.A."/>
            <person name="Dandekar A.M."/>
            <person name="Salzberg S.L."/>
            <person name="Wegrzyn J.L."/>
            <person name="Langley C.H."/>
            <person name="Neale D.B."/>
        </authorList>
    </citation>
    <scope>NUCLEOTIDE SEQUENCE</scope>
    <source>
        <tissue evidence="2">Leaves</tissue>
    </source>
</reference>
<dbReference type="Pfam" id="PF05340">
    <property type="entry name" value="DUF740"/>
    <property type="match status" value="1"/>
</dbReference>
<sequence length="168" mass="18443">FERKSRESVSISESRKKMGKSESQQGCKQHQNEKQLPGVCSSCLREKLSQLNASASNMKTTGGFGYFGSSSPNSSSASSSIFVSPIYGRHHRRALEKTGSSISLTLKVGHDYGLKKSRSIAFVSRSLHEEAAGSGKKKGGFWSKLLWSTGKRTKDVLKHSRAESKRLE</sequence>
<evidence type="ECO:0000256" key="1">
    <source>
        <dbReference type="SAM" id="MobiDB-lite"/>
    </source>
</evidence>
<dbReference type="PANTHER" id="PTHR34046:SF19">
    <property type="entry name" value="RAPIDLY ELICITED PROTEIN, PUTATIVE-RELATED"/>
    <property type="match status" value="1"/>
</dbReference>
<dbReference type="InterPro" id="IPR008004">
    <property type="entry name" value="OCTOPUS-like"/>
</dbReference>
<feature type="compositionally biased region" description="Basic and acidic residues" evidence="1">
    <location>
        <begin position="1"/>
        <end position="20"/>
    </location>
</feature>
<feature type="non-terminal residue" evidence="2">
    <location>
        <position position="1"/>
    </location>
</feature>
<organism evidence="2 3">
    <name type="scientific">Juglans regia</name>
    <name type="common">English walnut</name>
    <dbReference type="NCBI Taxonomy" id="51240"/>
    <lineage>
        <taxon>Eukaryota</taxon>
        <taxon>Viridiplantae</taxon>
        <taxon>Streptophyta</taxon>
        <taxon>Embryophyta</taxon>
        <taxon>Tracheophyta</taxon>
        <taxon>Spermatophyta</taxon>
        <taxon>Magnoliopsida</taxon>
        <taxon>eudicotyledons</taxon>
        <taxon>Gunneridae</taxon>
        <taxon>Pentapetalae</taxon>
        <taxon>rosids</taxon>
        <taxon>fabids</taxon>
        <taxon>Fagales</taxon>
        <taxon>Juglandaceae</taxon>
        <taxon>Juglans</taxon>
    </lineage>
</organism>
<reference evidence="2" key="2">
    <citation type="submission" date="2020-03" db="EMBL/GenBank/DDBJ databases">
        <title>Walnut 2.0.</title>
        <authorList>
            <person name="Marrano A."/>
            <person name="Britton M."/>
            <person name="Zimin A.V."/>
            <person name="Zaini P.A."/>
            <person name="Workman R."/>
            <person name="Puiu D."/>
            <person name="Bianco L."/>
            <person name="Allen B.J."/>
            <person name="Troggio M."/>
            <person name="Leslie C.A."/>
            <person name="Timp W."/>
            <person name="Dendekar A."/>
            <person name="Salzberg S.L."/>
            <person name="Neale D.B."/>
        </authorList>
    </citation>
    <scope>NUCLEOTIDE SEQUENCE</scope>
    <source>
        <tissue evidence="2">Leaves</tissue>
    </source>
</reference>
<comment type="caution">
    <text evidence="2">The sequence shown here is derived from an EMBL/GenBank/DDBJ whole genome shotgun (WGS) entry which is preliminary data.</text>
</comment>
<evidence type="ECO:0000313" key="2">
    <source>
        <dbReference type="EMBL" id="KAF5480893.1"/>
    </source>
</evidence>
<proteinExistence type="predicted"/>
<dbReference type="Gramene" id="Jr01_17260_p1">
    <property type="protein sequence ID" value="cds.Jr01_17260_p1"/>
    <property type="gene ID" value="Jr01_17260"/>
</dbReference>
<feature type="region of interest" description="Disordered" evidence="1">
    <location>
        <begin position="1"/>
        <end position="36"/>
    </location>
</feature>
<gene>
    <name evidence="2" type="ORF">F2P56_001599</name>
</gene>
<dbReference type="AlphaFoldDB" id="A0A833Y742"/>
<protein>
    <submittedName>
        <fullName evidence="2">Uncharacterized protein</fullName>
    </submittedName>
</protein>
<evidence type="ECO:0000313" key="3">
    <source>
        <dbReference type="Proteomes" id="UP000619265"/>
    </source>
</evidence>
<dbReference type="Proteomes" id="UP000619265">
    <property type="component" value="Unassembled WGS sequence"/>
</dbReference>
<dbReference type="EMBL" id="LIHL02000001">
    <property type="protein sequence ID" value="KAF5480893.1"/>
    <property type="molecule type" value="Genomic_DNA"/>
</dbReference>
<dbReference type="PANTHER" id="PTHR34046">
    <property type="entry name" value="OS06G0218800 PROTEIN"/>
    <property type="match status" value="1"/>
</dbReference>